<evidence type="ECO:0000313" key="1">
    <source>
        <dbReference type="EMBL" id="GEK58829.1"/>
    </source>
</evidence>
<sequence length="60" mass="6963">MTGGVPCLELDFEGELKSPKRLEQWIRKESVMIDMIEYIEVSKEHLYCVIVDQAGGQKEY</sequence>
<proteinExistence type="predicted"/>
<protein>
    <submittedName>
        <fullName evidence="1">Uncharacterized protein</fullName>
    </submittedName>
</protein>
<accession>A0A510Y637</accession>
<dbReference type="AlphaFoldDB" id="A0A510Y637"/>
<reference evidence="1 2" key="1">
    <citation type="submission" date="2019-07" db="EMBL/GenBank/DDBJ databases">
        <title>Whole genome shotgun sequence of Marinococcus halophilus NBRC 102359.</title>
        <authorList>
            <person name="Hosoyama A."/>
            <person name="Uohara A."/>
            <person name="Ohji S."/>
            <person name="Ichikawa N."/>
        </authorList>
    </citation>
    <scope>NUCLEOTIDE SEQUENCE [LARGE SCALE GENOMIC DNA]</scope>
    <source>
        <strain evidence="1 2">NBRC 102359</strain>
    </source>
</reference>
<dbReference type="Proteomes" id="UP000321051">
    <property type="component" value="Unassembled WGS sequence"/>
</dbReference>
<dbReference type="EMBL" id="BJUN01000008">
    <property type="protein sequence ID" value="GEK58829.1"/>
    <property type="molecule type" value="Genomic_DNA"/>
</dbReference>
<comment type="caution">
    <text evidence="1">The sequence shown here is derived from an EMBL/GenBank/DDBJ whole genome shotgun (WGS) entry which is preliminary data.</text>
</comment>
<name>A0A510Y637_MARHA</name>
<keyword evidence="2" id="KW-1185">Reference proteome</keyword>
<gene>
    <name evidence="1" type="ORF">MHA01_17340</name>
</gene>
<evidence type="ECO:0000313" key="2">
    <source>
        <dbReference type="Proteomes" id="UP000321051"/>
    </source>
</evidence>
<organism evidence="1 2">
    <name type="scientific">Marinococcus halophilus</name>
    <dbReference type="NCBI Taxonomy" id="1371"/>
    <lineage>
        <taxon>Bacteria</taxon>
        <taxon>Bacillati</taxon>
        <taxon>Bacillota</taxon>
        <taxon>Bacilli</taxon>
        <taxon>Bacillales</taxon>
        <taxon>Bacillaceae</taxon>
        <taxon>Marinococcus</taxon>
    </lineage>
</organism>